<dbReference type="InterPro" id="IPR018849">
    <property type="entry name" value="Urb2/Npa2_C"/>
</dbReference>
<dbReference type="OrthoDB" id="6424295at2759"/>
<evidence type="ECO:0000313" key="3">
    <source>
        <dbReference type="Proteomes" id="UP000886998"/>
    </source>
</evidence>
<dbReference type="PANTHER" id="PTHR15682:SF2">
    <property type="entry name" value="UNHEALTHY RIBOSOME BIOGENESIS PROTEIN 2 HOMOLOG"/>
    <property type="match status" value="1"/>
</dbReference>
<reference evidence="2" key="1">
    <citation type="submission" date="2020-08" db="EMBL/GenBank/DDBJ databases">
        <title>Multicomponent nature underlies the extraordinary mechanical properties of spider dragline silk.</title>
        <authorList>
            <person name="Kono N."/>
            <person name="Nakamura H."/>
            <person name="Mori M."/>
            <person name="Yoshida Y."/>
            <person name="Ohtoshi R."/>
            <person name="Malay A.D."/>
            <person name="Moran D.A.P."/>
            <person name="Tomita M."/>
            <person name="Numata K."/>
            <person name="Arakawa K."/>
        </authorList>
    </citation>
    <scope>NUCLEOTIDE SEQUENCE</scope>
</reference>
<gene>
    <name evidence="2" type="ORF">TNIN_251931</name>
</gene>
<protein>
    <submittedName>
        <fullName evidence="2">Unhealthy ribosome biogenesis protein 2-like protein</fullName>
    </submittedName>
</protein>
<name>A0A8X6WYT0_9ARAC</name>
<dbReference type="EMBL" id="BMAV01003902">
    <property type="protein sequence ID" value="GFY43852.1"/>
    <property type="molecule type" value="Genomic_DNA"/>
</dbReference>
<dbReference type="GO" id="GO:0042254">
    <property type="term" value="P:ribosome biogenesis"/>
    <property type="evidence" value="ECO:0007669"/>
    <property type="project" value="TreeGrafter"/>
</dbReference>
<dbReference type="InterPro" id="IPR052609">
    <property type="entry name" value="Ribosome_Biogenesis_Reg"/>
</dbReference>
<feature type="domain" description="Nucleolar 27S pre-rRNA processing Urb2/Npa2 C-terminal" evidence="1">
    <location>
        <begin position="1128"/>
        <end position="1323"/>
    </location>
</feature>
<evidence type="ECO:0000313" key="2">
    <source>
        <dbReference type="EMBL" id="GFY43852.1"/>
    </source>
</evidence>
<sequence length="1325" mass="151773">MKMSSCELNEETLNSLVKKMKERVDQLPFMEEESKISAFIDVLPEIAALVYLSQEKENLKELSDEFITQICSVIFDFKTKPYDALMPSIIETENSVTTNLPILEFFQRMHSLVQKQDFILGSISGNIACASLMKNVMLHIFQKKRFDVEPLKIFSLFCAMSGLDIPLLITANSCCNSIFKHNEKKPSLNILALNYLLDGCSTCSQYFNSTSAPDGYLAPRDWLEGLITVLLDVNYGKNKNIWLRCFRTLLKMSISVVESNLTAIINSAILKITVDDAISKEEYSNLFIELISLYSRLHQLPKFFVKLLLALTETMKENLLGPCIAEGQVYPLILKATAFCFQQLPFGQITELWKIFSETYVTFGNMSQVFPKGKGAVLFLTQFFSSFLLHANLFHATVPSIICDKFESLILHTNKELKKNMHVLFDGGKEVLLHQQSFLMLCFALGEVKLAYNNGCSEKPMNNDLILRFSHNIYDCTLLLKFLSEEHMDVFYSMLKGDNKALSFLVYQLLIQKIRGLLRKRELTEDESTNLQNSLSCIIEHAKENIIYNASWNTDICTVNASNYGSAIWRVYLKHLPLFLNYIDLNGLLTICGCFQDIVLKDQCSVNESEINLKTDVLSTLQSICFQESKYFQVALVASIWKFDSSIFLKKRSCDEMETEENFLNILVQLCIFRKKWRKYLESTPKSKQDKTLNSLWSHVENTCSALNQILQSKSIIRPKLEIENFNILQLIDCLPLEYLLPGNQVRCVVGLSVLLFLTPESCNQDDALMIAEKICKLMIAVFDGPRSNWFFDFVDGVAYMRELVNTFKKLVNTTRIDETSKWIKPLFQTVINCITRNRGTLIAAEEYFSELKDEREIPEISSLVLLTMIEQMSQILKRKRVNPEFKRNTEQLALLLCSLCVKYLKQTEKKNSDFTFSVLIQCYTEVINILTLPACSFDEKKKEKCLKCLPKIMKMAQQNLANTNDNDTCFKFFASVCSCYKDISQFMPENSFSIIWDYIYTLIQQRCLITKAAVLRNETFVEHQMSLKKDEIDLLQSLFTLMPQQNINAIVETLIQQMENVDLVVIDVFTFQMNLSIIQQIINSDSKKSESSLSTPILINLLPQLCVIALNQASDSDLNISMINIPILQFTSFLLKLKKCCIPRHNFTHCLQICDAAKLQKTTHNLPFFLKYFDAVENVVSNLLINHSKIALSSRDSFLYVVIILLKSFMKVGSQDVVSAQDTNVQSQIFRAADSITRLIGLMVKHKDFAELVPSLIAEYVNCVQNITLEPKVKDLLISGINQLLSLCNERFRKVIALNLNYSCRDVFFSIVKNYDKLKYQGDA</sequence>
<proteinExistence type="predicted"/>
<evidence type="ECO:0000259" key="1">
    <source>
        <dbReference type="Pfam" id="PF10441"/>
    </source>
</evidence>
<accession>A0A8X6WYT0</accession>
<dbReference type="PANTHER" id="PTHR15682">
    <property type="entry name" value="UNHEALTHY RIBOSOME BIOGENESIS PROTEIN 2 HOMOLOG"/>
    <property type="match status" value="1"/>
</dbReference>
<dbReference type="GO" id="GO:0005730">
    <property type="term" value="C:nucleolus"/>
    <property type="evidence" value="ECO:0007669"/>
    <property type="project" value="TreeGrafter"/>
</dbReference>
<dbReference type="Pfam" id="PF10441">
    <property type="entry name" value="Urb2"/>
    <property type="match status" value="1"/>
</dbReference>
<organism evidence="2 3">
    <name type="scientific">Trichonephila inaurata madagascariensis</name>
    <dbReference type="NCBI Taxonomy" id="2747483"/>
    <lineage>
        <taxon>Eukaryota</taxon>
        <taxon>Metazoa</taxon>
        <taxon>Ecdysozoa</taxon>
        <taxon>Arthropoda</taxon>
        <taxon>Chelicerata</taxon>
        <taxon>Arachnida</taxon>
        <taxon>Araneae</taxon>
        <taxon>Araneomorphae</taxon>
        <taxon>Entelegynae</taxon>
        <taxon>Araneoidea</taxon>
        <taxon>Nephilidae</taxon>
        <taxon>Trichonephila</taxon>
        <taxon>Trichonephila inaurata</taxon>
    </lineage>
</organism>
<keyword evidence="3" id="KW-1185">Reference proteome</keyword>
<dbReference type="Proteomes" id="UP000886998">
    <property type="component" value="Unassembled WGS sequence"/>
</dbReference>
<comment type="caution">
    <text evidence="2">The sequence shown here is derived from an EMBL/GenBank/DDBJ whole genome shotgun (WGS) entry which is preliminary data.</text>
</comment>